<evidence type="ECO:0000313" key="3">
    <source>
        <dbReference type="EMBL" id="SUP99842.1"/>
    </source>
</evidence>
<evidence type="ECO:0000313" key="4">
    <source>
        <dbReference type="Proteomes" id="UP000255169"/>
    </source>
</evidence>
<dbReference type="Gene3D" id="2.60.40.1090">
    <property type="entry name" value="Fimbrial-type adhesion domain"/>
    <property type="match status" value="1"/>
</dbReference>
<reference evidence="2" key="1">
    <citation type="journal article" date="2015" name="Genome Announc.">
        <title>Complete Genome Sequence of Yersinia ruckeri Strain CSF007-82, Etiologic Agent of Red Mouth Disease in Salmonid Fish.</title>
        <authorList>
            <person name="Nelson M.C."/>
            <person name="LaPatra S.E."/>
            <person name="Welch T.J."/>
            <person name="Graf J."/>
        </authorList>
    </citation>
    <scope>NUCLEOTIDE SEQUENCE</scope>
    <source>
        <strain evidence="2">CSF007-82</strain>
    </source>
</reference>
<dbReference type="InterPro" id="IPR036937">
    <property type="entry name" value="Adhesion_dom_fimbrial_sf"/>
</dbReference>
<feature type="domain" description="Fimbrial adhesin MrpH C-terminal" evidence="1">
    <location>
        <begin position="160"/>
        <end position="269"/>
    </location>
</feature>
<evidence type="ECO:0000313" key="2">
    <source>
        <dbReference type="EMBL" id="CEK26784.1"/>
    </source>
</evidence>
<dbReference type="AlphaFoldDB" id="A0A0A8VFR0"/>
<dbReference type="EMBL" id="LN681231">
    <property type="protein sequence ID" value="CEK26784.1"/>
    <property type="molecule type" value="Genomic_DNA"/>
</dbReference>
<dbReference type="EMBL" id="UHJG01000001">
    <property type="protein sequence ID" value="SUP99842.1"/>
    <property type="molecule type" value="Genomic_DNA"/>
</dbReference>
<gene>
    <name evidence="2" type="ORF">CSF007_5080</name>
    <name evidence="3" type="ORF">NCTC10476_01095</name>
</gene>
<dbReference type="RefSeq" id="WP_004718859.1">
    <property type="nucleotide sequence ID" value="NZ_CCYO01000010.1"/>
</dbReference>
<accession>A0A0A8VFR0</accession>
<proteinExistence type="predicted"/>
<name>A0A0A8VFR0_YERRU</name>
<dbReference type="GO" id="GO:0007155">
    <property type="term" value="P:cell adhesion"/>
    <property type="evidence" value="ECO:0007669"/>
    <property type="project" value="InterPro"/>
</dbReference>
<organism evidence="2">
    <name type="scientific">Yersinia ruckeri</name>
    <dbReference type="NCBI Taxonomy" id="29486"/>
    <lineage>
        <taxon>Bacteria</taxon>
        <taxon>Pseudomonadati</taxon>
        <taxon>Pseudomonadota</taxon>
        <taxon>Gammaproteobacteria</taxon>
        <taxon>Enterobacterales</taxon>
        <taxon>Yersiniaceae</taxon>
        <taxon>Yersinia</taxon>
    </lineage>
</organism>
<dbReference type="STRING" id="29486.UGYR_14925"/>
<dbReference type="Proteomes" id="UP000255169">
    <property type="component" value="Unassembled WGS sequence"/>
</dbReference>
<dbReference type="GeneID" id="66878756"/>
<protein>
    <recommendedName>
        <fullName evidence="1">Fimbrial adhesin MrpH C-terminal domain-containing protein</fullName>
    </recommendedName>
</protein>
<dbReference type="OrthoDB" id="6480343at2"/>
<keyword evidence="4" id="KW-1185">Reference proteome</keyword>
<reference evidence="3 4" key="2">
    <citation type="submission" date="2018-06" db="EMBL/GenBank/DDBJ databases">
        <authorList>
            <consortium name="Pathogen Informatics"/>
            <person name="Doyle S."/>
        </authorList>
    </citation>
    <scope>NUCLEOTIDE SEQUENCE [LARGE SCALE GENOMIC DNA]</scope>
    <source>
        <strain evidence="3 4">NCTC10476</strain>
    </source>
</reference>
<sequence>MIRHIAFFFSLLPVFFIGVAYSAVTVDPNTRRLSGSFSAADQPYELTRTNVRLASNNYSMDIVPGHQSSSRCIPATDATVLPPGCIDVMVGYQTQNMVSYSQVATFTNQYINAGVTLPSTVNLNVDNTLIACHGAVPAIRTIVRKCLSVVIPAAIVEPPCTISTAPITINHGSLNANVVNGNTASNYLSIQCRTGQYLTVTPAATDITLRSDGSLKTKIRVNDSSSANGGSLVYAPAGGYITVKVSSTLNLPYGSVTAGSFNGSTVLTINVI</sequence>
<dbReference type="Pfam" id="PF24223">
    <property type="entry name" value="MrpH_C"/>
    <property type="match status" value="1"/>
</dbReference>
<dbReference type="GO" id="GO:0009289">
    <property type="term" value="C:pilus"/>
    <property type="evidence" value="ECO:0007669"/>
    <property type="project" value="InterPro"/>
</dbReference>
<dbReference type="InterPro" id="IPR057010">
    <property type="entry name" value="MrpH_C"/>
</dbReference>
<evidence type="ECO:0000259" key="1">
    <source>
        <dbReference type="Pfam" id="PF24223"/>
    </source>
</evidence>